<feature type="domain" description="EF-hand" evidence="5">
    <location>
        <begin position="193"/>
        <end position="228"/>
    </location>
</feature>
<organism evidence="6 7">
    <name type="scientific">Petromyzon marinus</name>
    <name type="common">Sea lamprey</name>
    <dbReference type="NCBI Taxonomy" id="7757"/>
    <lineage>
        <taxon>Eukaryota</taxon>
        <taxon>Metazoa</taxon>
        <taxon>Chordata</taxon>
        <taxon>Craniata</taxon>
        <taxon>Vertebrata</taxon>
        <taxon>Cyclostomata</taxon>
        <taxon>Hyperoartia</taxon>
        <taxon>Petromyzontiformes</taxon>
        <taxon>Petromyzontidae</taxon>
        <taxon>Petromyzon</taxon>
    </lineage>
</organism>
<evidence type="ECO:0000259" key="5">
    <source>
        <dbReference type="PROSITE" id="PS50222"/>
    </source>
</evidence>
<feature type="domain" description="EF-hand" evidence="5">
    <location>
        <begin position="14"/>
        <end position="49"/>
    </location>
</feature>
<dbReference type="AlphaFoldDB" id="A0AAJ7XDH8"/>
<reference evidence="7" key="1">
    <citation type="submission" date="2025-08" db="UniProtKB">
        <authorList>
            <consortium name="RefSeq"/>
        </authorList>
    </citation>
    <scope>IDENTIFICATION</scope>
    <source>
        <tissue evidence="7">Sperm</tissue>
    </source>
</reference>
<accession>A0AAJ7XDH8</accession>
<dbReference type="InterPro" id="IPR002048">
    <property type="entry name" value="EF_hand_dom"/>
</dbReference>
<dbReference type="PANTHER" id="PTHR19972">
    <property type="entry name" value="CALBINDIN"/>
    <property type="match status" value="1"/>
</dbReference>
<evidence type="ECO:0000256" key="1">
    <source>
        <dbReference type="ARBA" id="ARBA00007217"/>
    </source>
</evidence>
<protein>
    <submittedName>
        <fullName evidence="7">Calretinin-like</fullName>
    </submittedName>
</protein>
<dbReference type="GO" id="GO:0005829">
    <property type="term" value="C:cytosol"/>
    <property type="evidence" value="ECO:0007669"/>
    <property type="project" value="TreeGrafter"/>
</dbReference>
<dbReference type="SMART" id="SM00054">
    <property type="entry name" value="EFh"/>
    <property type="match status" value="5"/>
</dbReference>
<evidence type="ECO:0000256" key="3">
    <source>
        <dbReference type="ARBA" id="ARBA00022737"/>
    </source>
</evidence>
<name>A0AAJ7XDH8_PETMA</name>
<dbReference type="PROSITE" id="PS50222">
    <property type="entry name" value="EF_HAND_2"/>
    <property type="match status" value="5"/>
</dbReference>
<dbReference type="SUPFAM" id="SSF47473">
    <property type="entry name" value="EF-hand"/>
    <property type="match status" value="2"/>
</dbReference>
<evidence type="ECO:0000313" key="6">
    <source>
        <dbReference type="Proteomes" id="UP001318040"/>
    </source>
</evidence>
<dbReference type="KEGG" id="pmrn:116954250"/>
<dbReference type="InterPro" id="IPR018247">
    <property type="entry name" value="EF_Hand_1_Ca_BS"/>
</dbReference>
<keyword evidence="3" id="KW-0677">Repeat</keyword>
<feature type="domain" description="EF-hand" evidence="5">
    <location>
        <begin position="105"/>
        <end position="140"/>
    </location>
</feature>
<dbReference type="InterPro" id="IPR051001">
    <property type="entry name" value="Calbindin_Ca-bind"/>
</dbReference>
<dbReference type="Pfam" id="PF00036">
    <property type="entry name" value="EF-hand_1"/>
    <property type="match status" value="1"/>
</dbReference>
<dbReference type="GO" id="GO:0005509">
    <property type="term" value="F:calcium ion binding"/>
    <property type="evidence" value="ECO:0007669"/>
    <property type="project" value="InterPro"/>
</dbReference>
<dbReference type="PANTHER" id="PTHR19972:SF10">
    <property type="entry name" value="CALBINDIN-32"/>
    <property type="match status" value="1"/>
</dbReference>
<keyword evidence="6" id="KW-1185">Reference proteome</keyword>
<keyword evidence="4" id="KW-0106">Calcium</keyword>
<sequence length="268" mass="31346">MSDKQTSFLQQAEISASQFLDAWSRYDADENGFIEGKELENFFRDLEQARRGVGVELPESVVKEKMKSFMEKYDKNADGKIEMAELAQILPTEENFLLFFRQHVKSSAEFMETWRRYDTDRSGYIEANELKNFLRDLLTKARKKYDNDKLDEYTHTILRIFDTNRDGKLGLGEMARLLPVQENFLLKFQGVKMTAKEFNEIFAYYDKDGSGYIDENELDALLKDLLEKNKQETDIQAMTVYRKNIMALSDGGKLYRNELERALCSETL</sequence>
<evidence type="ECO:0000313" key="7">
    <source>
        <dbReference type="RefSeq" id="XP_032830719.1"/>
    </source>
</evidence>
<dbReference type="GO" id="GO:0005634">
    <property type="term" value="C:nucleus"/>
    <property type="evidence" value="ECO:0007669"/>
    <property type="project" value="TreeGrafter"/>
</dbReference>
<dbReference type="GeneID" id="116954250"/>
<dbReference type="FunFam" id="1.10.238.10:FF:000116">
    <property type="entry name" value="calretinin isoform X2"/>
    <property type="match status" value="1"/>
</dbReference>
<dbReference type="InterPro" id="IPR011992">
    <property type="entry name" value="EF-hand-dom_pair"/>
</dbReference>
<dbReference type="RefSeq" id="XP_032830719.1">
    <property type="nucleotide sequence ID" value="XM_032974828.1"/>
</dbReference>
<dbReference type="Proteomes" id="UP001318040">
    <property type="component" value="Chromosome 54"/>
</dbReference>
<dbReference type="GO" id="GO:0099509">
    <property type="term" value="P:regulation of presynaptic cytosolic calcium ion concentration"/>
    <property type="evidence" value="ECO:0007669"/>
    <property type="project" value="TreeGrafter"/>
</dbReference>
<feature type="domain" description="EF-hand" evidence="5">
    <location>
        <begin position="149"/>
        <end position="184"/>
    </location>
</feature>
<feature type="domain" description="EF-hand" evidence="5">
    <location>
        <begin position="61"/>
        <end position="96"/>
    </location>
</feature>
<proteinExistence type="inferred from homology"/>
<comment type="similarity">
    <text evidence="1">Belongs to the calbindin family.</text>
</comment>
<dbReference type="FunFam" id="1.10.238.10:FF:000054">
    <property type="entry name" value="Calbindin 2"/>
    <property type="match status" value="1"/>
</dbReference>
<dbReference type="GO" id="GO:0030425">
    <property type="term" value="C:dendrite"/>
    <property type="evidence" value="ECO:0007669"/>
    <property type="project" value="TreeGrafter"/>
</dbReference>
<evidence type="ECO:0000256" key="4">
    <source>
        <dbReference type="ARBA" id="ARBA00022837"/>
    </source>
</evidence>
<evidence type="ECO:0000256" key="2">
    <source>
        <dbReference type="ARBA" id="ARBA00022723"/>
    </source>
</evidence>
<dbReference type="Pfam" id="PF13499">
    <property type="entry name" value="EF-hand_7"/>
    <property type="match status" value="2"/>
</dbReference>
<gene>
    <name evidence="7" type="primary">LOC116954250</name>
</gene>
<keyword evidence="2" id="KW-0479">Metal-binding</keyword>
<dbReference type="GO" id="GO:1900271">
    <property type="term" value="P:regulation of long-term synaptic potentiation"/>
    <property type="evidence" value="ECO:0007669"/>
    <property type="project" value="TreeGrafter"/>
</dbReference>
<dbReference type="Gene3D" id="1.10.238.10">
    <property type="entry name" value="EF-hand"/>
    <property type="match status" value="3"/>
</dbReference>
<dbReference type="GO" id="GO:0043195">
    <property type="term" value="C:terminal bouton"/>
    <property type="evidence" value="ECO:0007669"/>
    <property type="project" value="TreeGrafter"/>
</dbReference>
<dbReference type="PROSITE" id="PS00018">
    <property type="entry name" value="EF_HAND_1"/>
    <property type="match status" value="5"/>
</dbReference>